<organism evidence="4 5">
    <name type="scientific">Pasteurella multocida</name>
    <dbReference type="NCBI Taxonomy" id="747"/>
    <lineage>
        <taxon>Bacteria</taxon>
        <taxon>Pseudomonadati</taxon>
        <taxon>Pseudomonadota</taxon>
        <taxon>Gammaproteobacteria</taxon>
        <taxon>Pasteurellales</taxon>
        <taxon>Pasteurellaceae</taxon>
        <taxon>Pasteurella</taxon>
    </lineage>
</organism>
<dbReference type="GO" id="GO:0042742">
    <property type="term" value="P:defense response to bacterium"/>
    <property type="evidence" value="ECO:0007669"/>
    <property type="project" value="UniProtKB-KW"/>
</dbReference>
<reference evidence="4" key="1">
    <citation type="submission" date="2022-07" db="EMBL/GenBank/DDBJ databases">
        <title>Genome-based characterization of novel serogroup A variants of Pasteurella multocida.</title>
        <authorList>
            <person name="Prajapati A."/>
            <person name="Yogisharadhya R."/>
            <person name="Mohanty N."/>
            <person name="Chanda M."/>
            <person name="Mendem S.K."/>
            <person name="Siddaramappa S."/>
            <person name="Shivachandra S.B."/>
        </authorList>
    </citation>
    <scope>NUCLEOTIDE SEQUENCE</scope>
    <source>
        <strain evidence="4">NIVEDIPm19</strain>
    </source>
</reference>
<proteinExistence type="inferred from homology"/>
<dbReference type="SUPFAM" id="SSF53955">
    <property type="entry name" value="Lysozyme-like"/>
    <property type="match status" value="1"/>
</dbReference>
<dbReference type="GO" id="GO:0003796">
    <property type="term" value="F:lysozyme activity"/>
    <property type="evidence" value="ECO:0007669"/>
    <property type="project" value="UniProtKB-EC"/>
</dbReference>
<feature type="non-terminal residue" evidence="4">
    <location>
        <position position="124"/>
    </location>
</feature>
<evidence type="ECO:0000313" key="5">
    <source>
        <dbReference type="Proteomes" id="UP001145481"/>
    </source>
</evidence>
<keyword evidence="2 3" id="KW-0081">Bacteriolytic enzyme</keyword>
<dbReference type="GO" id="GO:0009253">
    <property type="term" value="P:peptidoglycan catabolic process"/>
    <property type="evidence" value="ECO:0007669"/>
    <property type="project" value="InterPro"/>
</dbReference>
<dbReference type="PANTHER" id="PTHR38107:SF4">
    <property type="entry name" value="LYSOZYME"/>
    <property type="match status" value="1"/>
</dbReference>
<evidence type="ECO:0000256" key="1">
    <source>
        <dbReference type="ARBA" id="ARBA00022529"/>
    </source>
</evidence>
<dbReference type="EC" id="3.2.1.17" evidence="3"/>
<gene>
    <name evidence="4" type="ORF">NM948_12655</name>
</gene>
<sequence length="124" mass="13623">MKHVKKLFVCSIAMVVAIVASNYSDEIRTTQRGMEIIGNAEGCYTKPYQCPADVLTVGIGTTNAVEKIDRNKIYTLEEIAYLFKEGIKQAEKCVNTHAKGKQLPQGAFEALTSITFNVGCGKMQ</sequence>
<comment type="caution">
    <text evidence="4">The sequence shown here is derived from an EMBL/GenBank/DDBJ whole genome shotgun (WGS) entry which is preliminary data.</text>
</comment>
<keyword evidence="1 3" id="KW-0929">Antimicrobial</keyword>
<dbReference type="InterPro" id="IPR023347">
    <property type="entry name" value="Lysozyme_dom_sf"/>
</dbReference>
<dbReference type="Pfam" id="PF00959">
    <property type="entry name" value="Phage_lysozyme"/>
    <property type="match status" value="1"/>
</dbReference>
<dbReference type="PANTHER" id="PTHR38107">
    <property type="match status" value="1"/>
</dbReference>
<dbReference type="Proteomes" id="UP001145481">
    <property type="component" value="Unassembled WGS sequence"/>
</dbReference>
<comment type="catalytic activity">
    <reaction evidence="3">
        <text>Hydrolysis of (1-&gt;4)-beta-linkages between N-acetylmuramic acid and N-acetyl-D-glucosamine residues in a peptidoglycan and between N-acetyl-D-glucosamine residues in chitodextrins.</text>
        <dbReference type="EC" id="3.2.1.17"/>
    </reaction>
</comment>
<accession>A0A9X3USM1</accession>
<dbReference type="Gene3D" id="1.10.530.40">
    <property type="match status" value="1"/>
</dbReference>
<dbReference type="InterPro" id="IPR002196">
    <property type="entry name" value="Glyco_hydro_24"/>
</dbReference>
<keyword evidence="3" id="KW-0326">Glycosidase</keyword>
<keyword evidence="3 4" id="KW-0378">Hydrolase</keyword>
<evidence type="ECO:0000313" key="4">
    <source>
        <dbReference type="EMBL" id="MDA5624375.1"/>
    </source>
</evidence>
<evidence type="ECO:0000256" key="3">
    <source>
        <dbReference type="RuleBase" id="RU003788"/>
    </source>
</evidence>
<comment type="similarity">
    <text evidence="3">Belongs to the glycosyl hydrolase 24 family.</text>
</comment>
<dbReference type="AlphaFoldDB" id="A0A9X3USM1"/>
<dbReference type="GO" id="GO:0016998">
    <property type="term" value="P:cell wall macromolecule catabolic process"/>
    <property type="evidence" value="ECO:0007669"/>
    <property type="project" value="InterPro"/>
</dbReference>
<name>A0A9X3USM1_PASMD</name>
<dbReference type="EMBL" id="JANJHC010000075">
    <property type="protein sequence ID" value="MDA5624375.1"/>
    <property type="molecule type" value="Genomic_DNA"/>
</dbReference>
<dbReference type="InterPro" id="IPR051018">
    <property type="entry name" value="Bacteriophage_GH24"/>
</dbReference>
<dbReference type="RefSeq" id="WP_195189205.1">
    <property type="nucleotide sequence ID" value="NZ_JADMLJ010000057.1"/>
</dbReference>
<dbReference type="GO" id="GO:0031640">
    <property type="term" value="P:killing of cells of another organism"/>
    <property type="evidence" value="ECO:0007669"/>
    <property type="project" value="UniProtKB-KW"/>
</dbReference>
<evidence type="ECO:0000256" key="2">
    <source>
        <dbReference type="ARBA" id="ARBA00022638"/>
    </source>
</evidence>
<protein>
    <recommendedName>
        <fullName evidence="3">Lysozyme</fullName>
        <ecNumber evidence="3">3.2.1.17</ecNumber>
    </recommendedName>
</protein>
<dbReference type="InterPro" id="IPR023346">
    <property type="entry name" value="Lysozyme-like_dom_sf"/>
</dbReference>